<gene>
    <name evidence="2" type="ORF">UX24_C0008G0004</name>
</gene>
<reference evidence="2 3" key="1">
    <citation type="journal article" date="2015" name="Nature">
        <title>rRNA introns, odd ribosomes, and small enigmatic genomes across a large radiation of phyla.</title>
        <authorList>
            <person name="Brown C.T."/>
            <person name="Hug L.A."/>
            <person name="Thomas B.C."/>
            <person name="Sharon I."/>
            <person name="Castelle C.J."/>
            <person name="Singh A."/>
            <person name="Wilkins M.J."/>
            <person name="Williams K.H."/>
            <person name="Banfield J.F."/>
        </authorList>
    </citation>
    <scope>NUCLEOTIDE SEQUENCE [LARGE SCALE GENOMIC DNA]</scope>
</reference>
<dbReference type="PROSITE" id="PS00409">
    <property type="entry name" value="PROKAR_NTER_METHYL"/>
    <property type="match status" value="1"/>
</dbReference>
<keyword evidence="1" id="KW-0472">Membrane</keyword>
<evidence type="ECO:0008006" key="4">
    <source>
        <dbReference type="Google" id="ProtNLM"/>
    </source>
</evidence>
<dbReference type="InterPro" id="IPR012902">
    <property type="entry name" value="N_methyl_site"/>
</dbReference>
<keyword evidence="1" id="KW-1133">Transmembrane helix</keyword>
<dbReference type="NCBIfam" id="TIGR02532">
    <property type="entry name" value="IV_pilin_GFxxxE"/>
    <property type="match status" value="1"/>
</dbReference>
<dbReference type="AlphaFoldDB" id="A0A0G1N7K1"/>
<accession>A0A0G1N7K1</accession>
<evidence type="ECO:0000313" key="3">
    <source>
        <dbReference type="Proteomes" id="UP000034020"/>
    </source>
</evidence>
<evidence type="ECO:0000313" key="2">
    <source>
        <dbReference type="EMBL" id="KKU16506.1"/>
    </source>
</evidence>
<evidence type="ECO:0000256" key="1">
    <source>
        <dbReference type="SAM" id="Phobius"/>
    </source>
</evidence>
<proteinExistence type="predicted"/>
<dbReference type="EMBL" id="LCLL01000008">
    <property type="protein sequence ID" value="KKU16506.1"/>
    <property type="molecule type" value="Genomic_DNA"/>
</dbReference>
<organism evidence="2 3">
    <name type="scientific">Candidatus Giovannonibacteria bacterium GW2011_GWB1_45_9b</name>
    <dbReference type="NCBI Taxonomy" id="1618653"/>
    <lineage>
        <taxon>Bacteria</taxon>
        <taxon>Candidatus Giovannoniibacteriota</taxon>
    </lineage>
</organism>
<sequence length="170" mass="18577">MKGFTLLETIVAIAVLTLAFLGPLAVSTFLLSRSSFSSNQVIAYNLAEEGMELIINKRDSLIFADPSGGWNTFKTTMQSAQCHVGNGCYINITNGAMNGCGGNCPVLRKDTVSGLYSYDASDPATIFERRIFIPAGGGTDEKQVRVTVLWQEKNGGTRSFVLERYVYNRK</sequence>
<feature type="transmembrane region" description="Helical" evidence="1">
    <location>
        <begin position="6"/>
        <end position="31"/>
    </location>
</feature>
<dbReference type="Proteomes" id="UP000034020">
    <property type="component" value="Unassembled WGS sequence"/>
</dbReference>
<comment type="caution">
    <text evidence="2">The sequence shown here is derived from an EMBL/GenBank/DDBJ whole genome shotgun (WGS) entry which is preliminary data.</text>
</comment>
<keyword evidence="1" id="KW-0812">Transmembrane</keyword>
<name>A0A0G1N7K1_9BACT</name>
<protein>
    <recommendedName>
        <fullName evidence="4">Prepilin-type N-terminal cleavage/methylation domain-containing protein</fullName>
    </recommendedName>
</protein>